<dbReference type="SUPFAM" id="SSF53187">
    <property type="entry name" value="Zn-dependent exopeptidases"/>
    <property type="match status" value="1"/>
</dbReference>
<keyword evidence="2 10" id="KW-0031">Aminopeptidase</keyword>
<organism evidence="10 11">
    <name type="scientific">Actinobacteria bacterium BACL2 MAG-120802-bin41</name>
    <dbReference type="NCBI Taxonomy" id="1655568"/>
    <lineage>
        <taxon>Bacteria</taxon>
        <taxon>Bacillati</taxon>
        <taxon>Actinomycetota</taxon>
        <taxon>Actinomycetes</taxon>
        <taxon>Actinomycetes incertae sedis</taxon>
        <taxon>ac1 cluster</taxon>
    </lineage>
</organism>
<dbReference type="Pfam" id="PF00883">
    <property type="entry name" value="Peptidase_M17"/>
    <property type="match status" value="1"/>
</dbReference>
<dbReference type="AlphaFoldDB" id="A0A0R2NX38"/>
<comment type="caution">
    <text evidence="10">The sequence shown here is derived from an EMBL/GenBank/DDBJ whole genome shotgun (WGS) entry which is preliminary data.</text>
</comment>
<dbReference type="Gene3D" id="3.40.630.10">
    <property type="entry name" value="Zn peptidases"/>
    <property type="match status" value="1"/>
</dbReference>
<dbReference type="GO" id="GO:0005737">
    <property type="term" value="C:cytoplasm"/>
    <property type="evidence" value="ECO:0007669"/>
    <property type="project" value="InterPro"/>
</dbReference>
<proteinExistence type="inferred from homology"/>
<comment type="function">
    <text evidence="6">Presumably involved in the processing and regular turnover of intracellular proteins. Catalyzes the removal of unsubstituted N-terminal amino acids from various peptides.</text>
</comment>
<keyword evidence="4" id="KW-0378">Hydrolase</keyword>
<accession>A0A0R2NX38</accession>
<dbReference type="Proteomes" id="UP000053941">
    <property type="component" value="Unassembled WGS sequence"/>
</dbReference>
<evidence type="ECO:0000256" key="8">
    <source>
        <dbReference type="ARBA" id="ARBA00050061"/>
    </source>
</evidence>
<dbReference type="PROSITE" id="PS00631">
    <property type="entry name" value="CYTOSOL_AP"/>
    <property type="match status" value="1"/>
</dbReference>
<comment type="similarity">
    <text evidence="1">Belongs to the peptidase M17 family.</text>
</comment>
<keyword evidence="3" id="KW-0645">Protease</keyword>
<dbReference type="GO" id="GO:0030145">
    <property type="term" value="F:manganese ion binding"/>
    <property type="evidence" value="ECO:0007669"/>
    <property type="project" value="InterPro"/>
</dbReference>
<evidence type="ECO:0000256" key="2">
    <source>
        <dbReference type="ARBA" id="ARBA00022438"/>
    </source>
</evidence>
<protein>
    <recommendedName>
        <fullName evidence="7">Probable cytosol aminopeptidase</fullName>
    </recommendedName>
    <alternativeName>
        <fullName evidence="8">Leucine aminopeptidase</fullName>
    </alternativeName>
    <alternativeName>
        <fullName evidence="5">Leucyl aminopeptidase</fullName>
    </alternativeName>
</protein>
<dbReference type="PANTHER" id="PTHR11963:SF20">
    <property type="entry name" value="PEPTIDASE B"/>
    <property type="match status" value="1"/>
</dbReference>
<feature type="domain" description="Cytosol aminopeptidase" evidence="9">
    <location>
        <begin position="263"/>
        <end position="270"/>
    </location>
</feature>
<evidence type="ECO:0000256" key="7">
    <source>
        <dbReference type="ARBA" id="ARBA00050021"/>
    </source>
</evidence>
<dbReference type="EMBL" id="LIAS01000124">
    <property type="protein sequence ID" value="KRO30422.1"/>
    <property type="molecule type" value="Genomic_DNA"/>
</dbReference>
<dbReference type="GO" id="GO:0006508">
    <property type="term" value="P:proteolysis"/>
    <property type="evidence" value="ECO:0007669"/>
    <property type="project" value="UniProtKB-KW"/>
</dbReference>
<dbReference type="GO" id="GO:0070006">
    <property type="term" value="F:metalloaminopeptidase activity"/>
    <property type="evidence" value="ECO:0007669"/>
    <property type="project" value="InterPro"/>
</dbReference>
<evidence type="ECO:0000313" key="10">
    <source>
        <dbReference type="EMBL" id="KRO30422.1"/>
    </source>
</evidence>
<name>A0A0R2NX38_9ACTN</name>
<evidence type="ECO:0000256" key="4">
    <source>
        <dbReference type="ARBA" id="ARBA00022801"/>
    </source>
</evidence>
<evidence type="ECO:0000256" key="3">
    <source>
        <dbReference type="ARBA" id="ARBA00022670"/>
    </source>
</evidence>
<dbReference type="PANTHER" id="PTHR11963">
    <property type="entry name" value="LEUCINE AMINOPEPTIDASE-RELATED"/>
    <property type="match status" value="1"/>
</dbReference>
<evidence type="ECO:0000256" key="1">
    <source>
        <dbReference type="ARBA" id="ARBA00009528"/>
    </source>
</evidence>
<gene>
    <name evidence="10" type="ORF">ABR60_02650</name>
</gene>
<dbReference type="PRINTS" id="PR00481">
    <property type="entry name" value="LAMNOPPTDASE"/>
</dbReference>
<dbReference type="CDD" id="cd00433">
    <property type="entry name" value="Peptidase_M17"/>
    <property type="match status" value="1"/>
</dbReference>
<dbReference type="InterPro" id="IPR000819">
    <property type="entry name" value="Peptidase_M17_C"/>
</dbReference>
<reference evidence="10 11" key="1">
    <citation type="submission" date="2015-10" db="EMBL/GenBank/DDBJ databases">
        <title>Metagenome-Assembled Genomes uncover a global brackish microbiome.</title>
        <authorList>
            <person name="Hugerth L.W."/>
            <person name="Larsson J."/>
            <person name="Alneberg J."/>
            <person name="Lindh M.V."/>
            <person name="Legrand C."/>
            <person name="Pinhassi J."/>
            <person name="Andersson A.F."/>
        </authorList>
    </citation>
    <scope>NUCLEOTIDE SEQUENCE [LARGE SCALE GENOMIC DNA]</scope>
    <source>
        <strain evidence="10">BACL2 MAG-120802-bin41</strain>
    </source>
</reference>
<evidence type="ECO:0000256" key="5">
    <source>
        <dbReference type="ARBA" id="ARBA00033172"/>
    </source>
</evidence>
<evidence type="ECO:0000259" key="9">
    <source>
        <dbReference type="PROSITE" id="PS00631"/>
    </source>
</evidence>
<dbReference type="InterPro" id="IPR011356">
    <property type="entry name" value="Leucine_aapep/pepB"/>
</dbReference>
<sequence>MQESGEVVHILLVGVGESSNSHIRRASAAIGRKVKASKSSVLSLLVESDSDAQLHFISSALATYIWSQKSGTKSLTPEITLVGDFAKVLERSKVQVKSTWKARDLIQTPSNIKNPVWMAAQAKSLARDSTLSLKIKSGRQLAEFGGLSAIGNSSVKNPPRFVELSYKPKGSKKAPHVVLVGKGITFDTGGVSLKRPYEAMAPMKSDMAGAAVVLMATIAAAELKLNVRITALLMLAENSLSGTSTRPSDVITHYGGTTVEVINTDAEGRLVLADGLAYADKNLDPDYLIDVATLTGAATLGLSRYYGAMYTRDNKLARKLSDIGDYTGDQIWHMPLIDDYSVALESNIADFNHTADKFKFQGGSVTAALFLENFVGKRKWVHLDIAGPARSEVDAGENVKGGTGYGVRLLTQWLATL</sequence>
<evidence type="ECO:0000256" key="6">
    <source>
        <dbReference type="ARBA" id="ARBA00049972"/>
    </source>
</evidence>
<evidence type="ECO:0000313" key="11">
    <source>
        <dbReference type="Proteomes" id="UP000053941"/>
    </source>
</evidence>